<dbReference type="Gene3D" id="3.30.160.60">
    <property type="entry name" value="Classic Zinc Finger"/>
    <property type="match status" value="1"/>
</dbReference>
<feature type="compositionally biased region" description="Polar residues" evidence="2">
    <location>
        <begin position="729"/>
        <end position="740"/>
    </location>
</feature>
<reference evidence="4" key="1">
    <citation type="submission" date="2015-12" db="EMBL/GenBank/DDBJ databases">
        <title>De novo transcriptome assembly of four potential Pierce s Disease insect vectors from Arizona vineyards.</title>
        <authorList>
            <person name="Tassone E.E."/>
        </authorList>
    </citation>
    <scope>NUCLEOTIDE SEQUENCE</scope>
</reference>
<dbReference type="GO" id="GO:0008270">
    <property type="term" value="F:zinc ion binding"/>
    <property type="evidence" value="ECO:0007669"/>
    <property type="project" value="UniProtKB-KW"/>
</dbReference>
<dbReference type="InterPro" id="IPR013087">
    <property type="entry name" value="Znf_C2H2_type"/>
</dbReference>
<keyword evidence="1" id="KW-0862">Zinc</keyword>
<dbReference type="PANTHER" id="PTHR33936">
    <property type="entry name" value="PROTEIN CBG17840"/>
    <property type="match status" value="1"/>
</dbReference>
<dbReference type="EMBL" id="GEDC01029168">
    <property type="protein sequence ID" value="JAS08130.1"/>
    <property type="molecule type" value="Transcribed_RNA"/>
</dbReference>
<keyword evidence="1" id="KW-0863">Zinc-finger</keyword>
<evidence type="ECO:0000256" key="1">
    <source>
        <dbReference type="PROSITE-ProRule" id="PRU00042"/>
    </source>
</evidence>
<evidence type="ECO:0000259" key="3">
    <source>
        <dbReference type="PROSITE" id="PS50157"/>
    </source>
</evidence>
<dbReference type="SMART" id="SM00355">
    <property type="entry name" value="ZnF_C2H2"/>
    <property type="match status" value="2"/>
</dbReference>
<feature type="domain" description="C2H2-type" evidence="3">
    <location>
        <begin position="5"/>
        <end position="33"/>
    </location>
</feature>
<gene>
    <name evidence="4" type="ORF">g.9566</name>
</gene>
<feature type="region of interest" description="Disordered" evidence="2">
    <location>
        <begin position="727"/>
        <end position="753"/>
    </location>
</feature>
<sequence length="753" mass="87269">MSRTVICFLCEKEFSKSSNLNRHLKEVHNYNYQVTKNKEPNNRFKCVICNECCESFKHFSKHVFEKHEIVIEKENFEFSNPDAFYNWKSTTEDLSNSFFTKHRTCQAPKNCSTVDFSCNRSGFYKPKVQESERERKLKLNGSSKIEGYCPASIKAIFKEDGLVLVEYIATHVGHNTELAHLHLKLEQRKNIADKIAKNIPFDEILDEIKSSVEKNEIKREHLITKHDLYNIEKEFSLDKDTSNHFNDLERIDAWVKKEKASDKNCILVYKPQGVIFEEYPSLELEDFALGIMTDAQVEILRKFSSDCIIVDSIHGSSAFDFKMTTLMVIDDTKQSFLCAFFISNRSDEGSIQIFFNAVKIHVGIITSKIFMSDVADYFYKTWEGIMGITNNKLFCTWHVDKAWRKNLTKIKNTDEQKMTYKKIKALLDESDKEAFQPMLKSIAQELNTDVITKDFGEYFFKNYVHCYECWANSYRTNLGLDTSINLERMHKTIKHLYLKSKHTKRLDQAVRAIMQMVKNKLVDRSIILKRGKITSKLKDLQIRHKEAVKLKPDLVIANGEGCWKVMSSSNNFEVYSVRKVGLINDCECSLICKHCLTCIHSYSCTCLDSCIKWNMCKHIHLVCLVVNLDLATTDDVPVQSNDQNIHKTSFINMEVDGENPTILSDIKFDSDVDQIDVQKQLLKDKIESILNSVSTNEEVQVFHEIIDTMVPKLKALKENIEVKKDNGVVPSNKNIQPQSRLSRKRKKSETIRK</sequence>
<dbReference type="InterPro" id="IPR052797">
    <property type="entry name" value="RegFact_GeneExpr_CellDeath"/>
</dbReference>
<dbReference type="AlphaFoldDB" id="A0A1B6C4G9"/>
<name>A0A1B6C4G9_9HEMI</name>
<dbReference type="PROSITE" id="PS50157">
    <property type="entry name" value="ZINC_FINGER_C2H2_2"/>
    <property type="match status" value="1"/>
</dbReference>
<dbReference type="PANTHER" id="PTHR33936:SF24">
    <property type="entry name" value="C2H2-TYPE DOMAIN-CONTAINING PROTEIN"/>
    <property type="match status" value="1"/>
</dbReference>
<evidence type="ECO:0000256" key="2">
    <source>
        <dbReference type="SAM" id="MobiDB-lite"/>
    </source>
</evidence>
<organism evidence="4">
    <name type="scientific">Clastoptera arizonana</name>
    <name type="common">Arizona spittle bug</name>
    <dbReference type="NCBI Taxonomy" id="38151"/>
    <lineage>
        <taxon>Eukaryota</taxon>
        <taxon>Metazoa</taxon>
        <taxon>Ecdysozoa</taxon>
        <taxon>Arthropoda</taxon>
        <taxon>Hexapoda</taxon>
        <taxon>Insecta</taxon>
        <taxon>Pterygota</taxon>
        <taxon>Neoptera</taxon>
        <taxon>Paraneoptera</taxon>
        <taxon>Hemiptera</taxon>
        <taxon>Auchenorrhyncha</taxon>
        <taxon>Cercopoidea</taxon>
        <taxon>Clastopteridae</taxon>
        <taxon>Clastoptera</taxon>
    </lineage>
</organism>
<dbReference type="PROSITE" id="PS00028">
    <property type="entry name" value="ZINC_FINGER_C2H2_1"/>
    <property type="match status" value="1"/>
</dbReference>
<protein>
    <recommendedName>
        <fullName evidence="3">C2H2-type domain-containing protein</fullName>
    </recommendedName>
</protein>
<evidence type="ECO:0000313" key="4">
    <source>
        <dbReference type="EMBL" id="JAS08130.1"/>
    </source>
</evidence>
<proteinExistence type="predicted"/>
<accession>A0A1B6C4G9</accession>
<keyword evidence="1" id="KW-0479">Metal-binding</keyword>